<dbReference type="GO" id="GO:0005829">
    <property type="term" value="C:cytosol"/>
    <property type="evidence" value="ECO:0007669"/>
    <property type="project" value="TreeGrafter"/>
</dbReference>
<keyword evidence="3" id="KW-0805">Transcription regulation</keyword>
<name>Q30QJ6_SULDN</name>
<dbReference type="InterPro" id="IPR001867">
    <property type="entry name" value="OmpR/PhoB-type_DNA-bd"/>
</dbReference>
<dbReference type="InterPro" id="IPR039420">
    <property type="entry name" value="WalR-like"/>
</dbReference>
<keyword evidence="4 7" id="KW-0238">DNA-binding</keyword>
<reference evidence="10 11" key="1">
    <citation type="journal article" date="2008" name="Appl. Environ. Microbiol.">
        <title>Genome of the epsilonproteobacterial chemolithoautotroph Sulfurimonas denitrificans.</title>
        <authorList>
            <person name="Sievert S.M."/>
            <person name="Scott K.M."/>
            <person name="Klotz M.G."/>
            <person name="Chain P.S.G."/>
            <person name="Hauser L.J."/>
            <person name="Hemp J."/>
            <person name="Huegler M."/>
            <person name="Land M."/>
            <person name="Lapidus A."/>
            <person name="Larimer F.W."/>
            <person name="Lucas S."/>
            <person name="Malfatti S.A."/>
            <person name="Meyer F."/>
            <person name="Paulsen I.T."/>
            <person name="Ren Q."/>
            <person name="Simon J."/>
            <person name="Bailey K."/>
            <person name="Diaz E."/>
            <person name="Fitzpatrick K.A."/>
            <person name="Glover B."/>
            <person name="Gwatney N."/>
            <person name="Korajkic A."/>
            <person name="Long A."/>
            <person name="Mobberley J.M."/>
            <person name="Pantry S.N."/>
            <person name="Pazder G."/>
            <person name="Peterson S."/>
            <person name="Quintanilla J.D."/>
            <person name="Sprinkle R."/>
            <person name="Stephens J."/>
            <person name="Thomas P."/>
            <person name="Vaughn R."/>
            <person name="Weber M.J."/>
            <person name="Wooten L.L."/>
        </authorList>
    </citation>
    <scope>NUCLEOTIDE SEQUENCE [LARGE SCALE GENOMIC DNA]</scope>
    <source>
        <strain evidence="11">ATCC 33889 / DSM 1251</strain>
    </source>
</reference>
<dbReference type="Pfam" id="PF00072">
    <property type="entry name" value="Response_reg"/>
    <property type="match status" value="1"/>
</dbReference>
<organism evidence="10 11">
    <name type="scientific">Sulfurimonas denitrificans (strain ATCC 33889 / DSM 1251)</name>
    <name type="common">Thiomicrospira denitrificans (strain ATCC 33889 / DSM 1251)</name>
    <dbReference type="NCBI Taxonomy" id="326298"/>
    <lineage>
        <taxon>Bacteria</taxon>
        <taxon>Pseudomonadati</taxon>
        <taxon>Campylobacterota</taxon>
        <taxon>Epsilonproteobacteria</taxon>
        <taxon>Campylobacterales</taxon>
        <taxon>Sulfurimonadaceae</taxon>
        <taxon>Sulfurimonas</taxon>
    </lineage>
</organism>
<dbReference type="InterPro" id="IPR036388">
    <property type="entry name" value="WH-like_DNA-bd_sf"/>
</dbReference>
<dbReference type="Gene3D" id="3.40.50.2300">
    <property type="match status" value="1"/>
</dbReference>
<dbReference type="GO" id="GO:0032993">
    <property type="term" value="C:protein-DNA complex"/>
    <property type="evidence" value="ECO:0007669"/>
    <property type="project" value="TreeGrafter"/>
</dbReference>
<keyword evidence="5" id="KW-0804">Transcription</keyword>
<dbReference type="STRING" id="326298.Suden_1458"/>
<dbReference type="PANTHER" id="PTHR48111:SF21">
    <property type="entry name" value="DNA-BINDING DUAL MASTER TRANSCRIPTIONAL REGULATOR RPAA"/>
    <property type="match status" value="1"/>
</dbReference>
<dbReference type="GO" id="GO:0000976">
    <property type="term" value="F:transcription cis-regulatory region binding"/>
    <property type="evidence" value="ECO:0007669"/>
    <property type="project" value="TreeGrafter"/>
</dbReference>
<evidence type="ECO:0000313" key="11">
    <source>
        <dbReference type="Proteomes" id="UP000002714"/>
    </source>
</evidence>
<keyword evidence="1 6" id="KW-0597">Phosphoprotein</keyword>
<accession>Q30QJ6</accession>
<dbReference type="PROSITE" id="PS50110">
    <property type="entry name" value="RESPONSE_REGULATORY"/>
    <property type="match status" value="1"/>
</dbReference>
<dbReference type="OrthoDB" id="8912111at2"/>
<dbReference type="PROSITE" id="PS51755">
    <property type="entry name" value="OMPR_PHOB"/>
    <property type="match status" value="1"/>
</dbReference>
<proteinExistence type="predicted"/>
<feature type="DNA-binding region" description="OmpR/PhoB-type" evidence="7">
    <location>
        <begin position="123"/>
        <end position="217"/>
    </location>
</feature>
<dbReference type="DNASU" id="3763356"/>
<dbReference type="Pfam" id="PF00486">
    <property type="entry name" value="Trans_reg_C"/>
    <property type="match status" value="1"/>
</dbReference>
<feature type="domain" description="Response regulatory" evidence="8">
    <location>
        <begin position="2"/>
        <end position="116"/>
    </location>
</feature>
<gene>
    <name evidence="10" type="ordered locus">Suden_1458</name>
</gene>
<dbReference type="HOGENOM" id="CLU_000445_30_3_7"/>
<feature type="modified residue" description="4-aspartylphosphate" evidence="6">
    <location>
        <position position="51"/>
    </location>
</feature>
<dbReference type="GO" id="GO:0000156">
    <property type="term" value="F:phosphorelay response regulator activity"/>
    <property type="evidence" value="ECO:0007669"/>
    <property type="project" value="TreeGrafter"/>
</dbReference>
<evidence type="ECO:0000256" key="2">
    <source>
        <dbReference type="ARBA" id="ARBA00023012"/>
    </source>
</evidence>
<dbReference type="InterPro" id="IPR001789">
    <property type="entry name" value="Sig_transdc_resp-reg_receiver"/>
</dbReference>
<evidence type="ECO:0000256" key="5">
    <source>
        <dbReference type="ARBA" id="ARBA00023163"/>
    </source>
</evidence>
<dbReference type="RefSeq" id="WP_011373087.1">
    <property type="nucleotide sequence ID" value="NC_007575.1"/>
</dbReference>
<dbReference type="KEGG" id="tdn:Suden_1458"/>
<dbReference type="SMART" id="SM00862">
    <property type="entry name" value="Trans_reg_C"/>
    <property type="match status" value="1"/>
</dbReference>
<dbReference type="EMBL" id="CP000153">
    <property type="protein sequence ID" value="ABB44735.1"/>
    <property type="molecule type" value="Genomic_DNA"/>
</dbReference>
<evidence type="ECO:0000256" key="7">
    <source>
        <dbReference type="PROSITE-ProRule" id="PRU01091"/>
    </source>
</evidence>
<dbReference type="SUPFAM" id="SSF52172">
    <property type="entry name" value="CheY-like"/>
    <property type="match status" value="1"/>
</dbReference>
<dbReference type="SMART" id="SM00448">
    <property type="entry name" value="REC"/>
    <property type="match status" value="1"/>
</dbReference>
<dbReference type="eggNOG" id="COG0745">
    <property type="taxonomic scope" value="Bacteria"/>
</dbReference>
<dbReference type="Proteomes" id="UP000002714">
    <property type="component" value="Chromosome"/>
</dbReference>
<sequence length="218" mass="25326">MKILLLEDEVMLNESICEYLDSEGHHVESFFNGLAALEAIKENSYDLLVLDINVPGIDGLSFLEKIHELKIHVSVIYISALVDIEDISRAYTLGCHDYLKKPFHLKELSLRVDRIKLSSVVPRVHLRLCKNYSYDQENSTLLFNQEVQILTKRQAQIIDLLSRNRGRIVDFEQFQTYVWSEQIVDNATIRAEINRLKKNLKEDFVINVRGMGYMIDKP</sequence>
<dbReference type="Gene3D" id="1.10.10.10">
    <property type="entry name" value="Winged helix-like DNA-binding domain superfamily/Winged helix DNA-binding domain"/>
    <property type="match status" value="1"/>
</dbReference>
<evidence type="ECO:0000256" key="3">
    <source>
        <dbReference type="ARBA" id="ARBA00023015"/>
    </source>
</evidence>
<dbReference type="GO" id="GO:0006355">
    <property type="term" value="P:regulation of DNA-templated transcription"/>
    <property type="evidence" value="ECO:0007669"/>
    <property type="project" value="InterPro"/>
</dbReference>
<evidence type="ECO:0000259" key="9">
    <source>
        <dbReference type="PROSITE" id="PS51755"/>
    </source>
</evidence>
<evidence type="ECO:0000256" key="4">
    <source>
        <dbReference type="ARBA" id="ARBA00023125"/>
    </source>
</evidence>
<dbReference type="AlphaFoldDB" id="Q30QJ6"/>
<feature type="domain" description="OmpR/PhoB-type" evidence="9">
    <location>
        <begin position="123"/>
        <end position="217"/>
    </location>
</feature>
<evidence type="ECO:0000313" key="10">
    <source>
        <dbReference type="EMBL" id="ABB44735.1"/>
    </source>
</evidence>
<protein>
    <submittedName>
        <fullName evidence="10">Two component transcriptional regulator, winged helix family</fullName>
    </submittedName>
</protein>
<dbReference type="InterPro" id="IPR011006">
    <property type="entry name" value="CheY-like_superfamily"/>
</dbReference>
<evidence type="ECO:0000256" key="1">
    <source>
        <dbReference type="ARBA" id="ARBA00022553"/>
    </source>
</evidence>
<dbReference type="PANTHER" id="PTHR48111">
    <property type="entry name" value="REGULATOR OF RPOS"/>
    <property type="match status" value="1"/>
</dbReference>
<evidence type="ECO:0000256" key="6">
    <source>
        <dbReference type="PROSITE-ProRule" id="PRU00169"/>
    </source>
</evidence>
<keyword evidence="2" id="KW-0902">Two-component regulatory system</keyword>
<keyword evidence="11" id="KW-1185">Reference proteome</keyword>
<evidence type="ECO:0000259" key="8">
    <source>
        <dbReference type="PROSITE" id="PS50110"/>
    </source>
</evidence>